<protein>
    <submittedName>
        <fullName evidence="7">NnrU family protein</fullName>
    </submittedName>
</protein>
<evidence type="ECO:0000256" key="1">
    <source>
        <dbReference type="ARBA" id="ARBA00004141"/>
    </source>
</evidence>
<gene>
    <name evidence="7" type="ordered locus">SPO1134</name>
</gene>
<evidence type="ECO:0000256" key="3">
    <source>
        <dbReference type="ARBA" id="ARBA00022989"/>
    </source>
</evidence>
<dbReference type="STRING" id="246200.SPO1134"/>
<keyword evidence="8" id="KW-1185">Reference proteome</keyword>
<dbReference type="PaxDb" id="246200-SPO1134"/>
<dbReference type="HOGENOM" id="CLU_104582_0_0_5"/>
<dbReference type="Pfam" id="PF07298">
    <property type="entry name" value="NnrU"/>
    <property type="match status" value="1"/>
</dbReference>
<reference evidence="7 8" key="2">
    <citation type="journal article" date="2014" name="Stand. Genomic Sci.">
        <title>An updated genome annotation for the model marine bacterium Ruegeria pomeroyi DSS-3.</title>
        <authorList>
            <person name="Rivers A.R."/>
            <person name="Smith C.B."/>
            <person name="Moran M.A."/>
        </authorList>
    </citation>
    <scope>GENOME REANNOTATION</scope>
    <source>
        <strain evidence="8">ATCC 700808 / DSM 15171 / DSS-3</strain>
    </source>
</reference>
<evidence type="ECO:0000256" key="4">
    <source>
        <dbReference type="ARBA" id="ARBA00023136"/>
    </source>
</evidence>
<feature type="transmembrane region" description="Helical" evidence="5">
    <location>
        <begin position="197"/>
        <end position="216"/>
    </location>
</feature>
<keyword evidence="2 5" id="KW-0812">Transmembrane</keyword>
<dbReference type="AlphaFoldDB" id="Q5LUC0"/>
<sequence length="222" mass="23555">MMGGWAEFVAALAVFLLSHVIPVRPPVRPWLVARLGARGFGIAYSLFSIAVLGWLILAAARAPYVEVIPPLPALRWVPILIMLPVCLLAVAGLRAVNPLSFGGLGRGVFDPTRPGILALSRHPLLLALALWSGAHLLANGSLAHVILFGLFAGFAVMGMALIDRRKRRELGADWARLAAGTARLSPRGLPALLAPRVLWPAALLYLALLLAHAPVIGVSPLP</sequence>
<evidence type="ECO:0000313" key="7">
    <source>
        <dbReference type="EMBL" id="AAV94434.1"/>
    </source>
</evidence>
<dbReference type="KEGG" id="sil:SPO1134"/>
<organism evidence="7 8">
    <name type="scientific">Ruegeria pomeroyi (strain ATCC 700808 / DSM 15171 / DSS-3)</name>
    <name type="common">Silicibacter pomeroyi</name>
    <dbReference type="NCBI Taxonomy" id="246200"/>
    <lineage>
        <taxon>Bacteria</taxon>
        <taxon>Pseudomonadati</taxon>
        <taxon>Pseudomonadota</taxon>
        <taxon>Alphaproteobacteria</taxon>
        <taxon>Rhodobacterales</taxon>
        <taxon>Roseobacteraceae</taxon>
        <taxon>Ruegeria</taxon>
    </lineage>
</organism>
<feature type="transmembrane region" description="Helical" evidence="5">
    <location>
        <begin position="142"/>
        <end position="162"/>
    </location>
</feature>
<evidence type="ECO:0000259" key="6">
    <source>
        <dbReference type="Pfam" id="PF07298"/>
    </source>
</evidence>
<feature type="transmembrane region" description="Helical" evidence="5">
    <location>
        <begin position="35"/>
        <end position="56"/>
    </location>
</feature>
<evidence type="ECO:0000313" key="8">
    <source>
        <dbReference type="Proteomes" id="UP000001023"/>
    </source>
</evidence>
<name>Q5LUC0_RUEPO</name>
<proteinExistence type="predicted"/>
<dbReference type="eggNOG" id="COG4094">
    <property type="taxonomic scope" value="Bacteria"/>
</dbReference>
<dbReference type="EMBL" id="CP000031">
    <property type="protein sequence ID" value="AAV94434.1"/>
    <property type="molecule type" value="Genomic_DNA"/>
</dbReference>
<keyword evidence="3 5" id="KW-1133">Transmembrane helix</keyword>
<feature type="transmembrane region" description="Helical" evidence="5">
    <location>
        <begin position="6"/>
        <end position="23"/>
    </location>
</feature>
<dbReference type="Gene3D" id="1.20.120.1630">
    <property type="match status" value="1"/>
</dbReference>
<evidence type="ECO:0000256" key="5">
    <source>
        <dbReference type="SAM" id="Phobius"/>
    </source>
</evidence>
<feature type="transmembrane region" description="Helical" evidence="5">
    <location>
        <begin position="76"/>
        <end position="96"/>
    </location>
</feature>
<accession>Q5LUC0</accession>
<keyword evidence="4 5" id="KW-0472">Membrane</keyword>
<evidence type="ECO:0000256" key="2">
    <source>
        <dbReference type="ARBA" id="ARBA00022692"/>
    </source>
</evidence>
<reference evidence="7 8" key="1">
    <citation type="journal article" date="2004" name="Nature">
        <title>Genome sequence of Silicibacter pomeroyi reveals adaptations to the marine environment.</title>
        <authorList>
            <person name="Moran M.A."/>
            <person name="Buchan A."/>
            <person name="Gonzalez J.M."/>
            <person name="Heidelberg J.F."/>
            <person name="Whitman W.B."/>
            <person name="Kiene R.P."/>
            <person name="Henriksen J.R."/>
            <person name="King G.M."/>
            <person name="Belas R."/>
            <person name="Fuqua C."/>
            <person name="Brinkac L."/>
            <person name="Lewis M."/>
            <person name="Johri S."/>
            <person name="Weaver B."/>
            <person name="Pai G."/>
            <person name="Eisen J.A."/>
            <person name="Rahe E."/>
            <person name="Sheldon W.M."/>
            <person name="Ye W."/>
            <person name="Miller T.R."/>
            <person name="Carlton J."/>
            <person name="Rasko D.A."/>
            <person name="Paulsen I.T."/>
            <person name="Ren Q."/>
            <person name="Daugherty S.C."/>
            <person name="Deboy R.T."/>
            <person name="Dodson R.J."/>
            <person name="Durkin A.S."/>
            <person name="Madupu R."/>
            <person name="Nelson W.C."/>
            <person name="Sullivan S.A."/>
            <person name="Rosovitz M.J."/>
            <person name="Haft D.H."/>
            <person name="Selengut J."/>
            <person name="Ward N."/>
        </authorList>
    </citation>
    <scope>NUCLEOTIDE SEQUENCE [LARGE SCALE GENOMIC DNA]</scope>
    <source>
        <strain evidence="8">ATCC 700808 / DSM 15171 / DSS-3</strain>
    </source>
</reference>
<dbReference type="InterPro" id="IPR009915">
    <property type="entry name" value="NnrU_dom"/>
</dbReference>
<feature type="domain" description="NnrU" evidence="6">
    <location>
        <begin position="8"/>
        <end position="220"/>
    </location>
</feature>
<comment type="subcellular location">
    <subcellularLocation>
        <location evidence="1">Membrane</location>
        <topology evidence="1">Multi-pass membrane protein</topology>
    </subcellularLocation>
</comment>
<dbReference type="GO" id="GO:0016020">
    <property type="term" value="C:membrane"/>
    <property type="evidence" value="ECO:0007669"/>
    <property type="project" value="UniProtKB-SubCell"/>
</dbReference>
<dbReference type="Proteomes" id="UP000001023">
    <property type="component" value="Chromosome"/>
</dbReference>